<proteinExistence type="predicted"/>
<dbReference type="Proteomes" id="UP000285517">
    <property type="component" value="Chromosome"/>
</dbReference>
<accession>A0A410FZK8</accession>
<evidence type="ECO:0000313" key="1">
    <source>
        <dbReference type="EMBL" id="QAA80458.1"/>
    </source>
</evidence>
<gene>
    <name evidence="1" type="ORF">EI546_01370</name>
</gene>
<reference evidence="1 2" key="1">
    <citation type="submission" date="2019-01" db="EMBL/GenBank/DDBJ databases">
        <title>Complete genome sequencing of Aequorivita sp. H23M31.</title>
        <authorList>
            <person name="Bae J.-W."/>
        </authorList>
    </citation>
    <scope>NUCLEOTIDE SEQUENCE [LARGE SCALE GENOMIC DNA]</scope>
    <source>
        <strain evidence="1 2">H23M31</strain>
    </source>
</reference>
<protein>
    <submittedName>
        <fullName evidence="1">Uncharacterized protein</fullName>
    </submittedName>
</protein>
<dbReference type="EMBL" id="CP034951">
    <property type="protein sequence ID" value="QAA80458.1"/>
    <property type="molecule type" value="Genomic_DNA"/>
</dbReference>
<sequence>MPGSPALTGGVGGTEIGISSNFNYKYLGNPRGVPAMDIVSYNGTVPKNGTINVTINAKAH</sequence>
<keyword evidence="2" id="KW-1185">Reference proteome</keyword>
<dbReference type="KEGG" id="aev:EI546_01370"/>
<dbReference type="RefSeq" id="WP_128248858.1">
    <property type="nucleotide sequence ID" value="NZ_CP034951.1"/>
</dbReference>
<dbReference type="AlphaFoldDB" id="A0A410FZK8"/>
<name>A0A410FZK8_9FLAO</name>
<organism evidence="1 2">
    <name type="scientific">Aequorivita ciconiae</name>
    <dbReference type="NCBI Taxonomy" id="2494375"/>
    <lineage>
        <taxon>Bacteria</taxon>
        <taxon>Pseudomonadati</taxon>
        <taxon>Bacteroidota</taxon>
        <taxon>Flavobacteriia</taxon>
        <taxon>Flavobacteriales</taxon>
        <taxon>Flavobacteriaceae</taxon>
        <taxon>Aequorivita</taxon>
    </lineage>
</organism>
<evidence type="ECO:0000313" key="2">
    <source>
        <dbReference type="Proteomes" id="UP000285517"/>
    </source>
</evidence>